<name>A0ABS6S1D7_9BACT</name>
<dbReference type="Proteomes" id="UP001196980">
    <property type="component" value="Unassembled WGS sequence"/>
</dbReference>
<sequence length="198" mass="22196">MDTIEQDIAIAQLRGRIYGLLAGGFKGLTEEYFQYLRGQYISAWHELVQYIQGGEGFLPLLDKMQGALDAGSFDALYGEYYNLFMPTGMMLAIPFEMEYVNKETPQHSLSQQAQLADIAGFYRAFGLDVASSTPERVDHITTELEYMHVMALKEATALANNDAENACIVVDAQRKFITDHLGRWADKFSERLVATDGS</sequence>
<dbReference type="InterPro" id="IPR050289">
    <property type="entry name" value="TorD/DmsD_chaperones"/>
</dbReference>
<proteinExistence type="predicted"/>
<evidence type="ECO:0000313" key="2">
    <source>
        <dbReference type="Proteomes" id="UP001196980"/>
    </source>
</evidence>
<feature type="non-terminal residue" evidence="1">
    <location>
        <position position="198"/>
    </location>
</feature>
<evidence type="ECO:0000313" key="1">
    <source>
        <dbReference type="EMBL" id="MBV6342626.1"/>
    </source>
</evidence>
<dbReference type="RefSeq" id="WP_218253241.1">
    <property type="nucleotide sequence ID" value="NZ_JABXWD010000298.1"/>
</dbReference>
<dbReference type="Pfam" id="PF02613">
    <property type="entry name" value="Nitrate_red_del"/>
    <property type="match status" value="1"/>
</dbReference>
<dbReference type="PANTHER" id="PTHR34227:SF1">
    <property type="entry name" value="DIMETHYL SULFOXIDE REDUCTASE CHAPERONE-RELATED"/>
    <property type="match status" value="1"/>
</dbReference>
<dbReference type="InterPro" id="IPR020945">
    <property type="entry name" value="DMSO/NO3_reduct_chaperone"/>
</dbReference>
<dbReference type="EMBL" id="JABXWD010000298">
    <property type="protein sequence ID" value="MBV6342626.1"/>
    <property type="molecule type" value="Genomic_DNA"/>
</dbReference>
<dbReference type="PANTHER" id="PTHR34227">
    <property type="entry name" value="CHAPERONE PROTEIN YCDY"/>
    <property type="match status" value="1"/>
</dbReference>
<keyword evidence="2" id="KW-1185">Reference proteome</keyword>
<protein>
    <submittedName>
        <fullName evidence="1">Molecular chaperone TorD family protein</fullName>
    </submittedName>
</protein>
<accession>A0ABS6S1D7</accession>
<organism evidence="1 2">
    <name type="scientific">Candidatus Magnetobacterium casense</name>
    <dbReference type="NCBI Taxonomy" id="1455061"/>
    <lineage>
        <taxon>Bacteria</taxon>
        <taxon>Pseudomonadati</taxon>
        <taxon>Nitrospirota</taxon>
        <taxon>Thermodesulfovibrionia</taxon>
        <taxon>Thermodesulfovibrionales</taxon>
        <taxon>Candidatus Magnetobacteriaceae</taxon>
        <taxon>Candidatus Magnetobacterium</taxon>
    </lineage>
</organism>
<gene>
    <name evidence="1" type="ORF">HWQ67_13635</name>
</gene>
<reference evidence="1 2" key="1">
    <citation type="journal article" date="2020" name="J Geophys Res Biogeosci">
        <title>Magnetotaxis as an Adaptation to Enable Bacterial Shuttling of Microbial Sulfur and Sulfur Cycling Across Aquatic Oxic#Anoxic Interfaces.</title>
        <authorList>
            <person name="Li J."/>
            <person name="Liu P."/>
            <person name="Wang J."/>
            <person name="Roberts A.P."/>
            <person name="Pan Y."/>
        </authorList>
    </citation>
    <scope>NUCLEOTIDE SEQUENCE [LARGE SCALE GENOMIC DNA]</scope>
    <source>
        <strain evidence="1 2">MYR-1_YQ</strain>
    </source>
</reference>
<comment type="caution">
    <text evidence="1">The sequence shown here is derived from an EMBL/GenBank/DDBJ whole genome shotgun (WGS) entry which is preliminary data.</text>
</comment>